<evidence type="ECO:0000313" key="1">
    <source>
        <dbReference type="EMBL" id="CCK70109.1"/>
    </source>
</evidence>
<organism evidence="1 2">
    <name type="scientific">Huiozyma naganishii (strain ATCC MYA-139 / BCRC 22969 / CBS 8797 / KCTC 17520 / NBRC 10181 / NCYC 3082 / Yp74L-3)</name>
    <name type="common">Yeast</name>
    <name type="synonym">Kazachstania naganishii</name>
    <dbReference type="NCBI Taxonomy" id="1071383"/>
    <lineage>
        <taxon>Eukaryota</taxon>
        <taxon>Fungi</taxon>
        <taxon>Dikarya</taxon>
        <taxon>Ascomycota</taxon>
        <taxon>Saccharomycotina</taxon>
        <taxon>Saccharomycetes</taxon>
        <taxon>Saccharomycetales</taxon>
        <taxon>Saccharomycetaceae</taxon>
        <taxon>Huiozyma</taxon>
    </lineage>
</organism>
<accession>J7S600</accession>
<sequence>MNDCRTLLKTTNLPYYLWFYDVQFVTILRNSVYNDTLQSSAREKAGLPELT</sequence>
<dbReference type="RefSeq" id="XP_022464355.1">
    <property type="nucleotide sequence ID" value="XM_022607795.1"/>
</dbReference>
<gene>
    <name evidence="1" type="primary">KNAG0D03630</name>
    <name evidence="1" type="ordered locus">KNAG_0D03630</name>
</gene>
<keyword evidence="2" id="KW-1185">Reference proteome</keyword>
<dbReference type="Proteomes" id="UP000006310">
    <property type="component" value="Chromosome 4"/>
</dbReference>
<dbReference type="KEGG" id="kng:KNAG_0D03630"/>
<dbReference type="OrthoDB" id="4037325at2759"/>
<evidence type="ECO:0000313" key="2">
    <source>
        <dbReference type="Proteomes" id="UP000006310"/>
    </source>
</evidence>
<reference evidence="2" key="2">
    <citation type="submission" date="2012-08" db="EMBL/GenBank/DDBJ databases">
        <title>Genome sequence of Kazachstania naganishii.</title>
        <authorList>
            <person name="Gordon J.L."/>
            <person name="Armisen D."/>
            <person name="Proux-Wera E."/>
            <person name="OhEigeartaigh S.S."/>
            <person name="Byrne K.P."/>
            <person name="Wolfe K.H."/>
        </authorList>
    </citation>
    <scope>NUCLEOTIDE SEQUENCE [LARGE SCALE GENOMIC DNA]</scope>
    <source>
        <strain evidence="2">ATCC MYA-139 / BCRC 22969 / CBS 8797 / CCRC 22969 / KCTC 17520 / NBRC 10181 / NCYC 3082</strain>
    </source>
</reference>
<reference evidence="1 2" key="1">
    <citation type="journal article" date="2011" name="Proc. Natl. Acad. Sci. U.S.A.">
        <title>Evolutionary erosion of yeast sex chromosomes by mating-type switching accidents.</title>
        <authorList>
            <person name="Gordon J.L."/>
            <person name="Armisen D."/>
            <person name="Proux-Wera E."/>
            <person name="Oheigeartaigh S.S."/>
            <person name="Byrne K.P."/>
            <person name="Wolfe K.H."/>
        </authorList>
    </citation>
    <scope>NUCLEOTIDE SEQUENCE [LARGE SCALE GENOMIC DNA]</scope>
    <source>
        <strain evidence="2">ATCC MYA-139 / BCRC 22969 / CBS 8797 / CCRC 22969 / KCTC 17520 / NBRC 10181 / NCYC 3082</strain>
    </source>
</reference>
<dbReference type="GeneID" id="34525798"/>
<dbReference type="EMBL" id="HE978317">
    <property type="protein sequence ID" value="CCK70109.1"/>
    <property type="molecule type" value="Genomic_DNA"/>
</dbReference>
<dbReference type="HOGENOM" id="CLU_3106699_0_0_1"/>
<dbReference type="AlphaFoldDB" id="J7S600"/>
<protein>
    <submittedName>
        <fullName evidence="1">Uncharacterized protein</fullName>
    </submittedName>
</protein>
<name>J7S600_HUIN7</name>
<proteinExistence type="predicted"/>